<proteinExistence type="predicted"/>
<feature type="transmembrane region" description="Helical" evidence="1">
    <location>
        <begin position="84"/>
        <end position="109"/>
    </location>
</feature>
<organism evidence="2 3">
    <name type="scientific">Sus scrofa</name>
    <name type="common">Pig</name>
    <dbReference type="NCBI Taxonomy" id="9823"/>
    <lineage>
        <taxon>Eukaryota</taxon>
        <taxon>Metazoa</taxon>
        <taxon>Chordata</taxon>
        <taxon>Craniata</taxon>
        <taxon>Vertebrata</taxon>
        <taxon>Euteleostomi</taxon>
        <taxon>Mammalia</taxon>
        <taxon>Eutheria</taxon>
        <taxon>Laurasiatheria</taxon>
        <taxon>Artiodactyla</taxon>
        <taxon>Suina</taxon>
        <taxon>Suidae</taxon>
        <taxon>Sus</taxon>
    </lineage>
</organism>
<evidence type="ECO:0000256" key="1">
    <source>
        <dbReference type="SAM" id="Phobius"/>
    </source>
</evidence>
<dbReference type="Ensembl" id="ENSSSCT00070032647.1">
    <property type="protein sequence ID" value="ENSSSCP00070027254.1"/>
    <property type="gene ID" value="ENSSSCG00070016568.1"/>
</dbReference>
<accession>A0A4X1UGX0</accession>
<name>A0A4X1UGX0_PIG</name>
<sequence length="121" mass="13238">MTDPPPLLPPAPTLKCHFPWSSKKIASLHSFGAPQKGAIVMEHQDWAALQRTYCSAGVLLTALPAALLLPAWKEVLLSLPEKHLPLLSLVLNGVCVSLQLCMVLCLIILHHFYPVISNVEN</sequence>
<reference evidence="2 3" key="1">
    <citation type="submission" date="2017-08" db="EMBL/GenBank/DDBJ databases">
        <title>USMARCv1.0.</title>
        <authorList>
            <person name="Hannum G.I."/>
            <person name="Koren S."/>
            <person name="Schroeder S.G."/>
            <person name="Chin S.C."/>
            <person name="Nonneman D.J."/>
            <person name="Becker S.A."/>
            <person name="Rosen B.D."/>
            <person name="Bickhart D.M."/>
            <person name="Putnam N.H."/>
            <person name="Green R.E."/>
            <person name="Tuggle C.K."/>
            <person name="Liu H."/>
            <person name="Rohrer G.A."/>
            <person name="Warr A."/>
            <person name="Hall R."/>
            <person name="Kim K."/>
            <person name="Hume D.A."/>
            <person name="Talbot R."/>
            <person name="Chow W."/>
            <person name="Howe K."/>
            <person name="Schwartz A.S."/>
            <person name="Watson M."/>
            <person name="Archibald A.L."/>
            <person name="Phillippy A.M."/>
            <person name="Smith T.P.L."/>
        </authorList>
    </citation>
    <scope>NUCLEOTIDE SEQUENCE [LARGE SCALE GENOMIC DNA]</scope>
</reference>
<evidence type="ECO:0000313" key="2">
    <source>
        <dbReference type="Ensembl" id="ENSSSCP00070027254.1"/>
    </source>
</evidence>
<protein>
    <submittedName>
        <fullName evidence="2">Uncharacterized protein</fullName>
    </submittedName>
</protein>
<keyword evidence="1" id="KW-1133">Transmembrane helix</keyword>
<evidence type="ECO:0000313" key="3">
    <source>
        <dbReference type="Proteomes" id="UP000314985"/>
    </source>
</evidence>
<reference evidence="2" key="2">
    <citation type="submission" date="2025-08" db="UniProtKB">
        <authorList>
            <consortium name="Ensembl"/>
        </authorList>
    </citation>
    <scope>IDENTIFICATION</scope>
</reference>
<dbReference type="AlphaFoldDB" id="A0A4X1UGX0"/>
<keyword evidence="1" id="KW-0812">Transmembrane</keyword>
<dbReference type="Proteomes" id="UP000314985">
    <property type="component" value="Chromosome 16"/>
</dbReference>
<keyword evidence="1" id="KW-0472">Membrane</keyword>
<feature type="transmembrane region" description="Helical" evidence="1">
    <location>
        <begin position="53"/>
        <end position="72"/>
    </location>
</feature>